<evidence type="ECO:0000313" key="3">
    <source>
        <dbReference type="Proteomes" id="UP000479000"/>
    </source>
</evidence>
<dbReference type="Gene3D" id="3.40.220.10">
    <property type="entry name" value="Leucine Aminopeptidase, subunit E, domain 1"/>
    <property type="match status" value="1"/>
</dbReference>
<dbReference type="Proteomes" id="UP000479000">
    <property type="component" value="Unassembled WGS sequence"/>
</dbReference>
<sequence length="340" mass="38201">EGDITQLRVDAIVHSTNENFTERSFQSDSIIVRAGPDLKAELLGEIRGTIRKVLELQTARGGYLEKVVLVVESSDAGIYEILLPLYFPRNKKEESAALLQLPTGRTYGLYGEPVHPERQIRIIDNPHVINVVNRIKYSNRLYGNLILLGVKFTGCPSVGVKLNYRTTYYCNLDQIYLDHVYHLSQKGGLDNFDIAYFWYLPEKNWKEGQLHRKFCEDVTCGAISGLTKGSTLVLKHPIEVTSVGFRFSLELSIGNLSRCHRPSHSLGRVGRRGGGGGGHIRDRRPPGAFSHLADREVNYLIPICSAGGESDLCVFLVPDSKSGRRNVEIYGEFFPDFRIF</sequence>
<keyword evidence="3" id="KW-1185">Reference proteome</keyword>
<dbReference type="AlphaFoldDB" id="A0A6H5G665"/>
<evidence type="ECO:0000313" key="2">
    <source>
        <dbReference type="EMBL" id="CAA9998201.1"/>
    </source>
</evidence>
<dbReference type="EMBL" id="CADCXU010006662">
    <property type="protein sequence ID" value="CAA9998201.1"/>
    <property type="molecule type" value="Genomic_DNA"/>
</dbReference>
<organism evidence="2 3">
    <name type="scientific">Nesidiocoris tenuis</name>
    <dbReference type="NCBI Taxonomy" id="355587"/>
    <lineage>
        <taxon>Eukaryota</taxon>
        <taxon>Metazoa</taxon>
        <taxon>Ecdysozoa</taxon>
        <taxon>Arthropoda</taxon>
        <taxon>Hexapoda</taxon>
        <taxon>Insecta</taxon>
        <taxon>Pterygota</taxon>
        <taxon>Neoptera</taxon>
        <taxon>Paraneoptera</taxon>
        <taxon>Hemiptera</taxon>
        <taxon>Heteroptera</taxon>
        <taxon>Panheteroptera</taxon>
        <taxon>Cimicomorpha</taxon>
        <taxon>Miridae</taxon>
        <taxon>Dicyphina</taxon>
        <taxon>Nesidiocoris</taxon>
    </lineage>
</organism>
<feature type="region of interest" description="Disordered" evidence="1">
    <location>
        <begin position="267"/>
        <end position="286"/>
    </location>
</feature>
<dbReference type="OrthoDB" id="365077at2759"/>
<gene>
    <name evidence="2" type="ORF">NTEN_LOCUS4484</name>
</gene>
<accession>A0A6H5G665</accession>
<dbReference type="SUPFAM" id="SSF52949">
    <property type="entry name" value="Macro domain-like"/>
    <property type="match status" value="1"/>
</dbReference>
<evidence type="ECO:0000256" key="1">
    <source>
        <dbReference type="SAM" id="MobiDB-lite"/>
    </source>
</evidence>
<dbReference type="InterPro" id="IPR043472">
    <property type="entry name" value="Macro_dom-like"/>
</dbReference>
<name>A0A6H5G665_9HEMI</name>
<reference evidence="2 3" key="1">
    <citation type="submission" date="2020-02" db="EMBL/GenBank/DDBJ databases">
        <authorList>
            <person name="Ferguson B K."/>
        </authorList>
    </citation>
    <scope>NUCLEOTIDE SEQUENCE [LARGE SCALE GENOMIC DNA]</scope>
</reference>
<protein>
    <submittedName>
        <fullName evidence="2">Uncharacterized protein</fullName>
    </submittedName>
</protein>
<feature type="non-terminal residue" evidence="2">
    <location>
        <position position="1"/>
    </location>
</feature>
<proteinExistence type="predicted"/>